<dbReference type="PANTHER" id="PTHR12592:SF0">
    <property type="entry name" value="ATP-DEPENDENT (S)-NAD(P)H-HYDRATE DEHYDRATASE"/>
    <property type="match status" value="1"/>
</dbReference>
<dbReference type="AlphaFoldDB" id="A0A7V6A383"/>
<evidence type="ECO:0000256" key="12">
    <source>
        <dbReference type="ARBA" id="ARBA00023239"/>
    </source>
</evidence>
<feature type="binding site" evidence="17">
    <location>
        <position position="263"/>
    </location>
    <ligand>
        <name>(6S)-NADPHX</name>
        <dbReference type="ChEBI" id="CHEBI:64076"/>
    </ligand>
</feature>
<feature type="binding site" evidence="17">
    <location>
        <position position="386"/>
    </location>
    <ligand>
        <name>(6S)-NADPHX</name>
        <dbReference type="ChEBI" id="CHEBI:64076"/>
    </ligand>
</feature>
<comment type="cofactor">
    <cofactor evidence="18 19">
        <name>K(+)</name>
        <dbReference type="ChEBI" id="CHEBI:29103"/>
    </cofactor>
    <text evidence="18 19">Binds 1 potassium ion per subunit.</text>
</comment>
<dbReference type="InterPro" id="IPR017953">
    <property type="entry name" value="Carbohydrate_kinase_pred_CS"/>
</dbReference>
<organism evidence="22">
    <name type="scientific">Desulfobacca acetoxidans</name>
    <dbReference type="NCBI Taxonomy" id="60893"/>
    <lineage>
        <taxon>Bacteria</taxon>
        <taxon>Pseudomonadati</taxon>
        <taxon>Thermodesulfobacteriota</taxon>
        <taxon>Desulfobaccia</taxon>
        <taxon>Desulfobaccales</taxon>
        <taxon>Desulfobaccaceae</taxon>
        <taxon>Desulfobacca</taxon>
    </lineage>
</organism>
<evidence type="ECO:0000256" key="5">
    <source>
        <dbReference type="ARBA" id="ARBA00022723"/>
    </source>
</evidence>
<evidence type="ECO:0000256" key="4">
    <source>
        <dbReference type="ARBA" id="ARBA00009524"/>
    </source>
</evidence>
<evidence type="ECO:0000256" key="2">
    <source>
        <dbReference type="ARBA" id="ARBA00000909"/>
    </source>
</evidence>
<dbReference type="PROSITE" id="PS51385">
    <property type="entry name" value="YJEF_N"/>
    <property type="match status" value="1"/>
</dbReference>
<comment type="caution">
    <text evidence="18">Lacks conserved residue(s) required for the propagation of feature annotation.</text>
</comment>
<evidence type="ECO:0000256" key="18">
    <source>
        <dbReference type="HAMAP-Rule" id="MF_01966"/>
    </source>
</evidence>
<dbReference type="GO" id="GO:0005524">
    <property type="term" value="F:ATP binding"/>
    <property type="evidence" value="ECO:0007669"/>
    <property type="project" value="UniProtKB-UniRule"/>
</dbReference>
<evidence type="ECO:0000259" key="20">
    <source>
        <dbReference type="PROSITE" id="PS51383"/>
    </source>
</evidence>
<sequence length="531" mass="55215">MKLVSAGHMRELDRRTIEDLGVASLVLMENAGRSTYQILRREFPGLTGPVVVLAGRGNNGGDGFVVARYLANDGIPVTVYLVAARDQVQGDALANLKILTKLNVEVVEIVGDDRLNDLLHHMSRAELVVDALLGTGLNSPVQGRIAAVIDRVNRTRTPVLAVDIPSGLSADTGEPLSAAVKAEVTVTYGFPKIGQIVPPGRDLVGRLWQVDIGIPAAFAKDAGTELAEAAGMRALLPARPFASHKGTFGHLVVAAGSEGKTGAAAMSSEADLRTGAGLVTLAVPAGLLDILAAKLTEAMTLPLPEAAGARALGEAALSPLNDFLADKTAVALGPGLGTHPETQALVRNLVRNCPLPMVVDADGLNALAGHLQVLKASAGPRILTPHPGEMARLLGSTPKEVQSRRLDAAREVAKAHGVWVVLKGAQTVVAEPGGHLSLNPTGNPVLASGGTGDVLTGLIGGFLAQRMPPWDAARLGVYLHGLAADYLAEVIGPRGHIAGDLIAVLPELLQEFTQGQFPALEEDICFRLVMS</sequence>
<dbReference type="GO" id="GO:0052856">
    <property type="term" value="F:NAD(P)HX epimerase activity"/>
    <property type="evidence" value="ECO:0007669"/>
    <property type="project" value="UniProtKB-UniRule"/>
</dbReference>
<dbReference type="NCBIfam" id="TIGR00196">
    <property type="entry name" value="yjeF_cterm"/>
    <property type="match status" value="1"/>
</dbReference>
<dbReference type="PROSITE" id="PS01050">
    <property type="entry name" value="YJEF_C_2"/>
    <property type="match status" value="1"/>
</dbReference>
<keyword evidence="5 18" id="KW-0479">Metal-binding</keyword>
<feature type="domain" description="YjeF N-terminal" evidence="21">
    <location>
        <begin position="9"/>
        <end position="220"/>
    </location>
</feature>
<evidence type="ECO:0000256" key="11">
    <source>
        <dbReference type="ARBA" id="ARBA00023235"/>
    </source>
</evidence>
<dbReference type="Pfam" id="PF01256">
    <property type="entry name" value="Carb_kinase"/>
    <property type="match status" value="1"/>
</dbReference>
<dbReference type="EMBL" id="DTGR01000111">
    <property type="protein sequence ID" value="HHS29419.1"/>
    <property type="molecule type" value="Genomic_DNA"/>
</dbReference>
<keyword evidence="7 17" id="KW-0067">ATP-binding</keyword>
<keyword evidence="8 17" id="KW-0521">NADP</keyword>
<comment type="function">
    <text evidence="14 19">Bifunctional enzyme that catalyzes the epimerization of the S- and R-forms of NAD(P)HX and the dehydration of the S-form of NAD(P)HX at the expense of ADP, which is converted to AMP. This allows the repair of both epimers of NAD(P)HX, a damaged form of NAD(P)H that is a result of enzymatic or heat-dependent hydration.</text>
</comment>
<dbReference type="HAMAP" id="MF_01965">
    <property type="entry name" value="NADHX_dehydratase"/>
    <property type="match status" value="1"/>
</dbReference>
<feature type="binding site" evidence="18">
    <location>
        <begin position="134"/>
        <end position="140"/>
    </location>
    <ligand>
        <name>(6S)-NADPHX</name>
        <dbReference type="ChEBI" id="CHEBI:64076"/>
    </ligand>
</feature>
<comment type="function">
    <text evidence="17">Catalyzes the dehydration of the S-form of NAD(P)HX at the expense of ADP, which is converted to AMP. Together with NAD(P)HX epimerase, which catalyzes the epimerization of the S- and R-forms, the enzyme allows the repair of both epimers of NAD(P)HX, a damaged form of NAD(P)H that is a result of enzymatic or heat-dependent hydration.</text>
</comment>
<evidence type="ECO:0000259" key="21">
    <source>
        <dbReference type="PROSITE" id="PS51385"/>
    </source>
</evidence>
<keyword evidence="10 17" id="KW-0520">NAD</keyword>
<gene>
    <name evidence="18" type="primary">nnrE</name>
    <name evidence="17" type="synonym">nnrD</name>
    <name evidence="22" type="ORF">ENV52_06935</name>
</gene>
<evidence type="ECO:0000256" key="9">
    <source>
        <dbReference type="ARBA" id="ARBA00022958"/>
    </source>
</evidence>
<feature type="binding site" evidence="18">
    <location>
        <position position="163"/>
    </location>
    <ligand>
        <name>(6S)-NADPHX</name>
        <dbReference type="ChEBI" id="CHEBI:64076"/>
    </ligand>
</feature>
<dbReference type="InterPro" id="IPR030677">
    <property type="entry name" value="Nnr"/>
</dbReference>
<feature type="binding site" evidence="17">
    <location>
        <position position="452"/>
    </location>
    <ligand>
        <name>AMP</name>
        <dbReference type="ChEBI" id="CHEBI:456215"/>
    </ligand>
</feature>
<dbReference type="Gene3D" id="3.40.50.10260">
    <property type="entry name" value="YjeF N-terminal domain"/>
    <property type="match status" value="1"/>
</dbReference>
<dbReference type="GO" id="GO:0110051">
    <property type="term" value="P:metabolite repair"/>
    <property type="evidence" value="ECO:0007669"/>
    <property type="project" value="TreeGrafter"/>
</dbReference>
<reference evidence="22" key="1">
    <citation type="journal article" date="2020" name="mSystems">
        <title>Genome- and Community-Level Interaction Insights into Carbon Utilization and Element Cycling Functions of Hydrothermarchaeota in Hydrothermal Sediment.</title>
        <authorList>
            <person name="Zhou Z."/>
            <person name="Liu Y."/>
            <person name="Xu W."/>
            <person name="Pan J."/>
            <person name="Luo Z.H."/>
            <person name="Li M."/>
        </authorList>
    </citation>
    <scope>NUCLEOTIDE SEQUENCE [LARGE SCALE GENOMIC DNA]</scope>
    <source>
        <strain evidence="22">SpSt-767</strain>
    </source>
</reference>
<comment type="similarity">
    <text evidence="4 19">In the C-terminal section; belongs to the NnrD/CARKD family.</text>
</comment>
<dbReference type="GO" id="GO:0052855">
    <property type="term" value="F:ADP-dependent NAD(P)H-hydrate dehydratase activity"/>
    <property type="evidence" value="ECO:0007669"/>
    <property type="project" value="UniProtKB-UniRule"/>
</dbReference>
<evidence type="ECO:0000256" key="13">
    <source>
        <dbReference type="ARBA" id="ARBA00023268"/>
    </source>
</evidence>
<evidence type="ECO:0000256" key="6">
    <source>
        <dbReference type="ARBA" id="ARBA00022741"/>
    </source>
</evidence>
<name>A0A7V6A383_9BACT</name>
<dbReference type="PANTHER" id="PTHR12592">
    <property type="entry name" value="ATP-DEPENDENT (S)-NAD(P)H-HYDRATE DEHYDRATASE FAMILY MEMBER"/>
    <property type="match status" value="1"/>
</dbReference>
<proteinExistence type="inferred from homology"/>
<comment type="function">
    <text evidence="18">Catalyzes the epimerization of the S- and R-forms of NAD(P)HX, a damaged form of NAD(P)H that is a result of enzymatic or heat-dependent hydration. This is a prerequisite for the S-specific NAD(P)H-hydrate dehydratase to allow the repair of both epimers of NAD(P)HX.</text>
</comment>
<comment type="similarity">
    <text evidence="18">Belongs to the NnrE/AIBP family.</text>
</comment>
<feature type="binding site" evidence="18">
    <location>
        <position position="59"/>
    </location>
    <ligand>
        <name>K(+)</name>
        <dbReference type="ChEBI" id="CHEBI:29103"/>
    </ligand>
</feature>
<comment type="similarity">
    <text evidence="3 19">In the N-terminal section; belongs to the NnrE/AIBP family.</text>
</comment>
<feature type="binding site" evidence="18">
    <location>
        <position position="130"/>
    </location>
    <ligand>
        <name>K(+)</name>
        <dbReference type="ChEBI" id="CHEBI:29103"/>
    </ligand>
</feature>
<dbReference type="PROSITE" id="PS51383">
    <property type="entry name" value="YJEF_C_3"/>
    <property type="match status" value="1"/>
</dbReference>
<dbReference type="InterPro" id="IPR036652">
    <property type="entry name" value="YjeF_N_dom_sf"/>
</dbReference>
<comment type="catalytic activity">
    <reaction evidence="1 18 19">
        <text>(6R)-NADHX = (6S)-NADHX</text>
        <dbReference type="Rhea" id="RHEA:32215"/>
        <dbReference type="ChEBI" id="CHEBI:64074"/>
        <dbReference type="ChEBI" id="CHEBI:64075"/>
        <dbReference type="EC" id="5.1.99.6"/>
    </reaction>
</comment>
<dbReference type="InterPro" id="IPR000631">
    <property type="entry name" value="CARKD"/>
</dbReference>
<dbReference type="GO" id="GO:0046496">
    <property type="term" value="P:nicotinamide nucleotide metabolic process"/>
    <property type="evidence" value="ECO:0007669"/>
    <property type="project" value="UniProtKB-UniRule"/>
</dbReference>
<protein>
    <recommendedName>
        <fullName evidence="19">Bifunctional NAD(P)H-hydrate repair enzyme</fullName>
    </recommendedName>
    <alternativeName>
        <fullName evidence="19">Nicotinamide nucleotide repair protein</fullName>
    </alternativeName>
    <domain>
        <recommendedName>
            <fullName evidence="19">ADP-dependent (S)-NAD(P)H-hydrate dehydratase</fullName>
            <ecNumber evidence="19">4.2.1.136</ecNumber>
        </recommendedName>
        <alternativeName>
            <fullName evidence="19">ADP-dependent NAD(P)HX dehydratase</fullName>
        </alternativeName>
    </domain>
    <domain>
        <recommendedName>
            <fullName evidence="19">NAD(P)H-hydrate epimerase</fullName>
            <ecNumber evidence="19">5.1.99.6</ecNumber>
        </recommendedName>
    </domain>
</protein>
<feature type="binding site" evidence="17">
    <location>
        <position position="453"/>
    </location>
    <ligand>
        <name>(6S)-NADPHX</name>
        <dbReference type="ChEBI" id="CHEBI:64076"/>
    </ligand>
</feature>
<dbReference type="SUPFAM" id="SSF53613">
    <property type="entry name" value="Ribokinase-like"/>
    <property type="match status" value="1"/>
</dbReference>
<dbReference type="Gene3D" id="3.40.1190.20">
    <property type="match status" value="1"/>
</dbReference>
<dbReference type="InterPro" id="IPR029056">
    <property type="entry name" value="Ribokinase-like"/>
</dbReference>
<evidence type="ECO:0000256" key="3">
    <source>
        <dbReference type="ARBA" id="ARBA00006001"/>
    </source>
</evidence>
<keyword evidence="13" id="KW-0511">Multifunctional enzyme</keyword>
<comment type="catalytic activity">
    <reaction evidence="15 17 19">
        <text>(6S)-NADHX + ADP = AMP + phosphate + NADH + H(+)</text>
        <dbReference type="Rhea" id="RHEA:32223"/>
        <dbReference type="ChEBI" id="CHEBI:15378"/>
        <dbReference type="ChEBI" id="CHEBI:43474"/>
        <dbReference type="ChEBI" id="CHEBI:57945"/>
        <dbReference type="ChEBI" id="CHEBI:64074"/>
        <dbReference type="ChEBI" id="CHEBI:456215"/>
        <dbReference type="ChEBI" id="CHEBI:456216"/>
        <dbReference type="EC" id="4.2.1.136"/>
    </reaction>
</comment>
<dbReference type="GO" id="GO:0046872">
    <property type="term" value="F:metal ion binding"/>
    <property type="evidence" value="ECO:0007669"/>
    <property type="project" value="UniProtKB-UniRule"/>
</dbReference>
<evidence type="ECO:0000256" key="15">
    <source>
        <dbReference type="ARBA" id="ARBA00048238"/>
    </source>
</evidence>
<evidence type="ECO:0000256" key="10">
    <source>
        <dbReference type="ARBA" id="ARBA00023027"/>
    </source>
</evidence>
<keyword evidence="9 18" id="KW-0630">Potassium</keyword>
<feature type="binding site" evidence="18">
    <location>
        <position position="166"/>
    </location>
    <ligand>
        <name>K(+)</name>
        <dbReference type="ChEBI" id="CHEBI:29103"/>
    </ligand>
</feature>
<evidence type="ECO:0000313" key="22">
    <source>
        <dbReference type="EMBL" id="HHS29419.1"/>
    </source>
</evidence>
<comment type="similarity">
    <text evidence="17">Belongs to the NnrD/CARKD family.</text>
</comment>
<dbReference type="EC" id="4.2.1.136" evidence="19"/>
<evidence type="ECO:0000256" key="8">
    <source>
        <dbReference type="ARBA" id="ARBA00022857"/>
    </source>
</evidence>
<dbReference type="NCBIfam" id="TIGR00197">
    <property type="entry name" value="yjeF_nterm"/>
    <property type="match status" value="1"/>
</dbReference>
<dbReference type="PIRSF" id="PIRSF017184">
    <property type="entry name" value="Nnr"/>
    <property type="match status" value="1"/>
</dbReference>
<accession>A0A7V6A383</accession>
<dbReference type="CDD" id="cd01171">
    <property type="entry name" value="YXKO-related"/>
    <property type="match status" value="1"/>
</dbReference>
<dbReference type="InterPro" id="IPR004443">
    <property type="entry name" value="YjeF_N_dom"/>
</dbReference>
<comment type="catalytic activity">
    <reaction evidence="2 18 19">
        <text>(6R)-NADPHX = (6S)-NADPHX</text>
        <dbReference type="Rhea" id="RHEA:32227"/>
        <dbReference type="ChEBI" id="CHEBI:64076"/>
        <dbReference type="ChEBI" id="CHEBI:64077"/>
        <dbReference type="EC" id="5.1.99.6"/>
    </reaction>
</comment>
<feature type="domain" description="YjeF C-terminal" evidence="20">
    <location>
        <begin position="228"/>
        <end position="512"/>
    </location>
</feature>
<evidence type="ECO:0000256" key="19">
    <source>
        <dbReference type="PIRNR" id="PIRNR017184"/>
    </source>
</evidence>
<comment type="cofactor">
    <cofactor evidence="17">
        <name>Mg(2+)</name>
        <dbReference type="ChEBI" id="CHEBI:18420"/>
    </cofactor>
</comment>
<comment type="subunit">
    <text evidence="17">Homotetramer.</text>
</comment>
<comment type="catalytic activity">
    <reaction evidence="16 17 19">
        <text>(6S)-NADPHX + ADP = AMP + phosphate + NADPH + H(+)</text>
        <dbReference type="Rhea" id="RHEA:32235"/>
        <dbReference type="ChEBI" id="CHEBI:15378"/>
        <dbReference type="ChEBI" id="CHEBI:43474"/>
        <dbReference type="ChEBI" id="CHEBI:57783"/>
        <dbReference type="ChEBI" id="CHEBI:64076"/>
        <dbReference type="ChEBI" id="CHEBI:456215"/>
        <dbReference type="ChEBI" id="CHEBI:456216"/>
        <dbReference type="EC" id="4.2.1.136"/>
    </reaction>
</comment>
<feature type="binding site" evidence="17">
    <location>
        <begin position="423"/>
        <end position="427"/>
    </location>
    <ligand>
        <name>AMP</name>
        <dbReference type="ChEBI" id="CHEBI:456215"/>
    </ligand>
</feature>
<evidence type="ECO:0000256" key="14">
    <source>
        <dbReference type="ARBA" id="ARBA00025153"/>
    </source>
</evidence>
<dbReference type="SUPFAM" id="SSF64153">
    <property type="entry name" value="YjeF N-terminal domain-like"/>
    <property type="match status" value="1"/>
</dbReference>
<feature type="binding site" evidence="17">
    <location>
        <position position="335"/>
    </location>
    <ligand>
        <name>(6S)-NADPHX</name>
        <dbReference type="ChEBI" id="CHEBI:64076"/>
    </ligand>
</feature>
<evidence type="ECO:0000256" key="7">
    <source>
        <dbReference type="ARBA" id="ARBA00022840"/>
    </source>
</evidence>
<dbReference type="EC" id="5.1.99.6" evidence="19"/>
<dbReference type="Pfam" id="PF03853">
    <property type="entry name" value="YjeF_N"/>
    <property type="match status" value="1"/>
</dbReference>
<evidence type="ECO:0000256" key="17">
    <source>
        <dbReference type="HAMAP-Rule" id="MF_01965"/>
    </source>
</evidence>
<comment type="caution">
    <text evidence="22">The sequence shown here is derived from an EMBL/GenBank/DDBJ whole genome shotgun (WGS) entry which is preliminary data.</text>
</comment>
<keyword evidence="11 18" id="KW-0413">Isomerase</keyword>
<feature type="binding site" evidence="18">
    <location>
        <begin position="58"/>
        <end position="62"/>
    </location>
    <ligand>
        <name>(6S)-NADPHX</name>
        <dbReference type="ChEBI" id="CHEBI:64076"/>
    </ligand>
</feature>
<keyword evidence="12 17" id="KW-0456">Lyase</keyword>
<evidence type="ECO:0000256" key="16">
    <source>
        <dbReference type="ARBA" id="ARBA00049209"/>
    </source>
</evidence>
<evidence type="ECO:0000256" key="1">
    <source>
        <dbReference type="ARBA" id="ARBA00000013"/>
    </source>
</evidence>
<keyword evidence="6 17" id="KW-0547">Nucleotide-binding</keyword>
<dbReference type="HAMAP" id="MF_01966">
    <property type="entry name" value="NADHX_epimerase"/>
    <property type="match status" value="1"/>
</dbReference>